<evidence type="ECO:0000313" key="2">
    <source>
        <dbReference type="EMBL" id="KAL0191723.1"/>
    </source>
</evidence>
<dbReference type="InterPro" id="IPR013785">
    <property type="entry name" value="Aldolase_TIM"/>
</dbReference>
<sequence>KACVAVRDYLDETLGRYIVNVTEAAFLCSQTVCTREPSGVAFLHLDPAEWSIVPRTKLPGTVTSGPSYVAHRRFRKVEGEGASVSQAGKENSARNQYL</sequence>
<reference evidence="2 3" key="1">
    <citation type="submission" date="2024-05" db="EMBL/GenBank/DDBJ databases">
        <title>Genome sequencing and assembly of Indian major carp, Cirrhinus mrigala (Hamilton, 1822).</title>
        <authorList>
            <person name="Mohindra V."/>
            <person name="Chowdhury L.M."/>
            <person name="Lal K."/>
            <person name="Jena J.K."/>
        </authorList>
    </citation>
    <scope>NUCLEOTIDE SEQUENCE [LARGE SCALE GENOMIC DNA]</scope>
    <source>
        <strain evidence="2">CM1030</strain>
        <tissue evidence="2">Blood</tissue>
    </source>
</reference>
<comment type="caution">
    <text evidence="2">The sequence shown here is derived from an EMBL/GenBank/DDBJ whole genome shotgun (WGS) entry which is preliminary data.</text>
</comment>
<feature type="compositionally biased region" description="Polar residues" evidence="1">
    <location>
        <begin position="83"/>
        <end position="98"/>
    </location>
</feature>
<dbReference type="Proteomes" id="UP001529510">
    <property type="component" value="Unassembled WGS sequence"/>
</dbReference>
<evidence type="ECO:0000313" key="3">
    <source>
        <dbReference type="Proteomes" id="UP001529510"/>
    </source>
</evidence>
<name>A0ABD0QZP8_CIRMR</name>
<evidence type="ECO:0000256" key="1">
    <source>
        <dbReference type="SAM" id="MobiDB-lite"/>
    </source>
</evidence>
<proteinExistence type="predicted"/>
<dbReference type="Gene3D" id="3.20.20.70">
    <property type="entry name" value="Aldolase class I"/>
    <property type="match status" value="1"/>
</dbReference>
<protein>
    <submittedName>
        <fullName evidence="2">Uncharacterized protein</fullName>
    </submittedName>
</protein>
<feature type="non-terminal residue" evidence="2">
    <location>
        <position position="1"/>
    </location>
</feature>
<gene>
    <name evidence="2" type="ORF">M9458_014421</name>
</gene>
<keyword evidence="3" id="KW-1185">Reference proteome</keyword>
<dbReference type="AlphaFoldDB" id="A0ABD0QZP8"/>
<accession>A0ABD0QZP8</accession>
<dbReference type="EMBL" id="JAMKFB020000006">
    <property type="protein sequence ID" value="KAL0191723.1"/>
    <property type="molecule type" value="Genomic_DNA"/>
</dbReference>
<feature type="region of interest" description="Disordered" evidence="1">
    <location>
        <begin position="77"/>
        <end position="98"/>
    </location>
</feature>
<organism evidence="2 3">
    <name type="scientific">Cirrhinus mrigala</name>
    <name type="common">Mrigala</name>
    <dbReference type="NCBI Taxonomy" id="683832"/>
    <lineage>
        <taxon>Eukaryota</taxon>
        <taxon>Metazoa</taxon>
        <taxon>Chordata</taxon>
        <taxon>Craniata</taxon>
        <taxon>Vertebrata</taxon>
        <taxon>Euteleostomi</taxon>
        <taxon>Actinopterygii</taxon>
        <taxon>Neopterygii</taxon>
        <taxon>Teleostei</taxon>
        <taxon>Ostariophysi</taxon>
        <taxon>Cypriniformes</taxon>
        <taxon>Cyprinidae</taxon>
        <taxon>Labeoninae</taxon>
        <taxon>Labeonini</taxon>
        <taxon>Cirrhinus</taxon>
    </lineage>
</organism>